<protein>
    <recommendedName>
        <fullName evidence="5 7">3-dehydroquinate dehydratase</fullName>
        <shortName evidence="7">3-dehydroquinase</shortName>
        <ecNumber evidence="5 7">4.2.1.10</ecNumber>
    </recommendedName>
    <alternativeName>
        <fullName evidence="7">Type II DHQase</fullName>
    </alternativeName>
</protein>
<gene>
    <name evidence="7" type="primary">aroQ</name>
    <name evidence="8" type="ORF">QOZ98_002906</name>
</gene>
<feature type="binding site" evidence="7">
    <location>
        <begin position="101"/>
        <end position="102"/>
    </location>
    <ligand>
        <name>substrate</name>
    </ligand>
</feature>
<dbReference type="EMBL" id="JAUSWB010000007">
    <property type="protein sequence ID" value="MDQ0430070.1"/>
    <property type="molecule type" value="Genomic_DNA"/>
</dbReference>
<evidence type="ECO:0000313" key="8">
    <source>
        <dbReference type="EMBL" id="MDQ0430070.1"/>
    </source>
</evidence>
<keyword evidence="7" id="KW-0057">Aromatic amino acid biosynthesis</keyword>
<dbReference type="NCBIfam" id="NF003805">
    <property type="entry name" value="PRK05395.1-2"/>
    <property type="match status" value="1"/>
</dbReference>
<comment type="subunit">
    <text evidence="4 7">Homododecamer.</text>
</comment>
<dbReference type="NCBIfam" id="NF003807">
    <property type="entry name" value="PRK05395.1-4"/>
    <property type="match status" value="1"/>
</dbReference>
<dbReference type="Pfam" id="PF01220">
    <property type="entry name" value="DHquinase_II"/>
    <property type="match status" value="1"/>
</dbReference>
<dbReference type="EC" id="4.2.1.10" evidence="5 7"/>
<dbReference type="Proteomes" id="UP001241988">
    <property type="component" value="Unassembled WGS sequence"/>
</dbReference>
<evidence type="ECO:0000256" key="7">
    <source>
        <dbReference type="HAMAP-Rule" id="MF_00169"/>
    </source>
</evidence>
<feature type="binding site" evidence="7">
    <location>
        <position position="111"/>
    </location>
    <ligand>
        <name>substrate</name>
    </ligand>
</feature>
<feature type="binding site" evidence="7">
    <location>
        <position position="80"/>
    </location>
    <ligand>
        <name>substrate</name>
    </ligand>
</feature>
<evidence type="ECO:0000256" key="5">
    <source>
        <dbReference type="ARBA" id="ARBA00012060"/>
    </source>
</evidence>
<comment type="function">
    <text evidence="7">Catalyzes a trans-dehydration via an enolate intermediate.</text>
</comment>
<dbReference type="InterPro" id="IPR001874">
    <property type="entry name" value="DHquinase_II"/>
</dbReference>
<keyword evidence="6 7" id="KW-0456">Lyase</keyword>
<evidence type="ECO:0000256" key="6">
    <source>
        <dbReference type="ARBA" id="ARBA00023239"/>
    </source>
</evidence>
<comment type="caution">
    <text evidence="8">The sequence shown here is derived from an EMBL/GenBank/DDBJ whole genome shotgun (WGS) entry which is preliminary data.</text>
</comment>
<dbReference type="PANTHER" id="PTHR21272:SF3">
    <property type="entry name" value="CATABOLIC 3-DEHYDROQUINASE"/>
    <property type="match status" value="1"/>
</dbReference>
<reference evidence="8 9" key="1">
    <citation type="submission" date="2023-07" db="EMBL/GenBank/DDBJ databases">
        <title>Genomic Encyclopedia of Type Strains, Phase IV (KMG-IV): sequencing the most valuable type-strain genomes for metagenomic binning, comparative biology and taxonomic classification.</title>
        <authorList>
            <person name="Goeker M."/>
        </authorList>
    </citation>
    <scope>NUCLEOTIDE SEQUENCE [LARGE SCALE GENOMIC DNA]</scope>
    <source>
        <strain evidence="8 9">DSM 16419</strain>
    </source>
</reference>
<dbReference type="GO" id="GO:0003855">
    <property type="term" value="F:3-dehydroquinate dehydratase activity"/>
    <property type="evidence" value="ECO:0007669"/>
    <property type="project" value="UniProtKB-EC"/>
</dbReference>
<comment type="pathway">
    <text evidence="2 7">Metabolic intermediate biosynthesis; chorismate biosynthesis; chorismate from D-erythrose 4-phosphate and phosphoenolpyruvate: step 3/7.</text>
</comment>
<feature type="binding site" evidence="7">
    <location>
        <position position="87"/>
    </location>
    <ligand>
        <name>substrate</name>
    </ligand>
</feature>
<dbReference type="NCBIfam" id="NF003806">
    <property type="entry name" value="PRK05395.1-3"/>
    <property type="match status" value="1"/>
</dbReference>
<proteinExistence type="inferred from homology"/>
<dbReference type="InterPro" id="IPR036441">
    <property type="entry name" value="DHquinase_II_sf"/>
</dbReference>
<feature type="active site" description="Proton donor" evidence="7">
    <location>
        <position position="100"/>
    </location>
</feature>
<dbReference type="NCBIfam" id="TIGR01088">
    <property type="entry name" value="aroQ"/>
    <property type="match status" value="1"/>
</dbReference>
<evidence type="ECO:0000256" key="2">
    <source>
        <dbReference type="ARBA" id="ARBA00004902"/>
    </source>
</evidence>
<dbReference type="SUPFAM" id="SSF52304">
    <property type="entry name" value="Type II 3-dehydroquinate dehydratase"/>
    <property type="match status" value="1"/>
</dbReference>
<dbReference type="HAMAP" id="MF_00169">
    <property type="entry name" value="AroQ"/>
    <property type="match status" value="1"/>
</dbReference>
<evidence type="ECO:0000256" key="4">
    <source>
        <dbReference type="ARBA" id="ARBA00011193"/>
    </source>
</evidence>
<sequence length="146" mass="16407">MRVLVLNGPNLNRLGKREKETYGTFTLEELEQELVEFSYHHGIELICRQSNHEGELIDWIHGAGDEALSGIILNAGAYTHTSIAIRDAIAAIEVPVIEVHISNVHKREEFRHHSYISPVTIGQIVGFGQDVYKLALQALILKQERG</sequence>
<dbReference type="PANTHER" id="PTHR21272">
    <property type="entry name" value="CATABOLIC 3-DEHYDROQUINASE"/>
    <property type="match status" value="1"/>
</dbReference>
<dbReference type="PROSITE" id="PS01029">
    <property type="entry name" value="DEHYDROQUINASE_II"/>
    <property type="match status" value="1"/>
</dbReference>
<evidence type="ECO:0000256" key="3">
    <source>
        <dbReference type="ARBA" id="ARBA00011037"/>
    </source>
</evidence>
<dbReference type="CDD" id="cd00466">
    <property type="entry name" value="DHQase_II"/>
    <property type="match status" value="1"/>
</dbReference>
<organism evidence="8 9">
    <name type="scientific">Planomicrobium stackebrandtii</name>
    <dbReference type="NCBI Taxonomy" id="253160"/>
    <lineage>
        <taxon>Bacteria</taxon>
        <taxon>Bacillati</taxon>
        <taxon>Bacillota</taxon>
        <taxon>Bacilli</taxon>
        <taxon>Bacillales</taxon>
        <taxon>Caryophanaceae</taxon>
        <taxon>Planomicrobium</taxon>
    </lineage>
</organism>
<comment type="similarity">
    <text evidence="3 7">Belongs to the type-II 3-dehydroquinase family.</text>
</comment>
<accession>A0ABU0GXH4</accession>
<feature type="active site" description="Proton acceptor" evidence="7">
    <location>
        <position position="22"/>
    </location>
</feature>
<evidence type="ECO:0000313" key="9">
    <source>
        <dbReference type="Proteomes" id="UP001241988"/>
    </source>
</evidence>
<dbReference type="RefSeq" id="WP_308788074.1">
    <property type="nucleotide sequence ID" value="NZ_JAUSWB010000007.1"/>
</dbReference>
<dbReference type="Gene3D" id="3.40.50.9100">
    <property type="entry name" value="Dehydroquinase, class II"/>
    <property type="match status" value="1"/>
</dbReference>
<feature type="site" description="Transition state stabilizer" evidence="7">
    <location>
        <position position="17"/>
    </location>
</feature>
<keyword evidence="9" id="KW-1185">Reference proteome</keyword>
<dbReference type="InterPro" id="IPR018509">
    <property type="entry name" value="DHquinase_II_CS"/>
</dbReference>
<dbReference type="PIRSF" id="PIRSF001399">
    <property type="entry name" value="DHquinase_II"/>
    <property type="match status" value="1"/>
</dbReference>
<evidence type="ECO:0000256" key="1">
    <source>
        <dbReference type="ARBA" id="ARBA00001864"/>
    </source>
</evidence>
<keyword evidence="7" id="KW-0028">Amino-acid biosynthesis</keyword>
<feature type="binding site" evidence="7">
    <location>
        <position position="74"/>
    </location>
    <ligand>
        <name>substrate</name>
    </ligand>
</feature>
<comment type="catalytic activity">
    <reaction evidence="1 7">
        <text>3-dehydroquinate = 3-dehydroshikimate + H2O</text>
        <dbReference type="Rhea" id="RHEA:21096"/>
        <dbReference type="ChEBI" id="CHEBI:15377"/>
        <dbReference type="ChEBI" id="CHEBI:16630"/>
        <dbReference type="ChEBI" id="CHEBI:32364"/>
        <dbReference type="EC" id="4.2.1.10"/>
    </reaction>
</comment>
<name>A0ABU0GXH4_9BACL</name>